<organism evidence="1 2">
    <name type="scientific">Streptomyces griseochromogenes</name>
    <dbReference type="NCBI Taxonomy" id="68214"/>
    <lineage>
        <taxon>Bacteria</taxon>
        <taxon>Bacillati</taxon>
        <taxon>Actinomycetota</taxon>
        <taxon>Actinomycetes</taxon>
        <taxon>Kitasatosporales</taxon>
        <taxon>Streptomycetaceae</taxon>
        <taxon>Streptomyces</taxon>
    </lineage>
</organism>
<protein>
    <submittedName>
        <fullName evidence="1">Uncharacterized protein</fullName>
    </submittedName>
</protein>
<keyword evidence="2" id="KW-1185">Reference proteome</keyword>
<proteinExistence type="predicted"/>
<gene>
    <name evidence="1" type="ORF">J2Z21_008901</name>
</gene>
<dbReference type="EMBL" id="JAGGLP010000035">
    <property type="protein sequence ID" value="MBP2055885.1"/>
    <property type="molecule type" value="Genomic_DNA"/>
</dbReference>
<reference evidence="1 2" key="1">
    <citation type="submission" date="2021-03" db="EMBL/GenBank/DDBJ databases">
        <title>Genomic Encyclopedia of Type Strains, Phase IV (KMG-IV): sequencing the most valuable type-strain genomes for metagenomic binning, comparative biology and taxonomic classification.</title>
        <authorList>
            <person name="Goeker M."/>
        </authorList>
    </citation>
    <scope>NUCLEOTIDE SEQUENCE [LARGE SCALE GENOMIC DNA]</scope>
    <source>
        <strain evidence="1 2">DSM 40499</strain>
    </source>
</reference>
<accession>A0ABS4M882</accession>
<dbReference type="Proteomes" id="UP001519309">
    <property type="component" value="Unassembled WGS sequence"/>
</dbReference>
<name>A0ABS4M882_9ACTN</name>
<evidence type="ECO:0000313" key="2">
    <source>
        <dbReference type="Proteomes" id="UP001519309"/>
    </source>
</evidence>
<sequence length="35" mass="3838">MISPACYHLLLAMPGGPVRHGWLGSDEVGRAKFRD</sequence>
<comment type="caution">
    <text evidence="1">The sequence shown here is derived from an EMBL/GenBank/DDBJ whole genome shotgun (WGS) entry which is preliminary data.</text>
</comment>
<evidence type="ECO:0000313" key="1">
    <source>
        <dbReference type="EMBL" id="MBP2055885.1"/>
    </source>
</evidence>